<dbReference type="STRING" id="399497.BW733_06955"/>
<protein>
    <recommendedName>
        <fullName evidence="5">DUF4190 domain-containing protein</fullName>
    </recommendedName>
</protein>
<evidence type="ECO:0008006" key="5">
    <source>
        <dbReference type="Google" id="ProtNLM"/>
    </source>
</evidence>
<keyword evidence="2" id="KW-0472">Membrane</keyword>
<dbReference type="OrthoDB" id="3733716at2"/>
<proteinExistence type="predicted"/>
<feature type="compositionally biased region" description="Low complexity" evidence="1">
    <location>
        <begin position="9"/>
        <end position="26"/>
    </location>
</feature>
<organism evidence="3 4">
    <name type="scientific">Tessaracoccus flavescens</name>
    <dbReference type="NCBI Taxonomy" id="399497"/>
    <lineage>
        <taxon>Bacteria</taxon>
        <taxon>Bacillati</taxon>
        <taxon>Actinomycetota</taxon>
        <taxon>Actinomycetes</taxon>
        <taxon>Propionibacteriales</taxon>
        <taxon>Propionibacteriaceae</taxon>
        <taxon>Tessaracoccus</taxon>
    </lineage>
</organism>
<keyword evidence="2" id="KW-0812">Transmembrane</keyword>
<dbReference type="Proteomes" id="UP000188235">
    <property type="component" value="Chromosome"/>
</dbReference>
<dbReference type="RefSeq" id="WP_077349125.1">
    <property type="nucleotide sequence ID" value="NZ_CP019607.1"/>
</dbReference>
<gene>
    <name evidence="3" type="ORF">BW733_06955</name>
</gene>
<evidence type="ECO:0000313" key="3">
    <source>
        <dbReference type="EMBL" id="AQP50611.1"/>
    </source>
</evidence>
<evidence type="ECO:0000256" key="1">
    <source>
        <dbReference type="SAM" id="MobiDB-lite"/>
    </source>
</evidence>
<reference evidence="3 4" key="1">
    <citation type="journal article" date="2008" name="Int. J. Syst. Evol. Microbiol.">
        <title>Tessaracoccus flavescens sp. nov., isolated from marine sediment.</title>
        <authorList>
            <person name="Lee D.W."/>
            <person name="Lee S.D."/>
        </authorList>
    </citation>
    <scope>NUCLEOTIDE SEQUENCE [LARGE SCALE GENOMIC DNA]</scope>
    <source>
        <strain evidence="3 4">SST-39T</strain>
    </source>
</reference>
<feature type="region of interest" description="Disordered" evidence="1">
    <location>
        <begin position="1"/>
        <end position="35"/>
    </location>
</feature>
<name>A0A1Q2CX42_9ACTN</name>
<evidence type="ECO:0000313" key="4">
    <source>
        <dbReference type="Proteomes" id="UP000188235"/>
    </source>
</evidence>
<keyword evidence="2" id="KW-1133">Transmembrane helix</keyword>
<feature type="transmembrane region" description="Helical" evidence="2">
    <location>
        <begin position="44"/>
        <end position="64"/>
    </location>
</feature>
<dbReference type="KEGG" id="tfa:BW733_06955"/>
<accession>A0A1Q2CX42</accession>
<feature type="transmembrane region" description="Helical" evidence="2">
    <location>
        <begin position="94"/>
        <end position="124"/>
    </location>
</feature>
<dbReference type="AlphaFoldDB" id="A0A1Q2CX42"/>
<evidence type="ECO:0000256" key="2">
    <source>
        <dbReference type="SAM" id="Phobius"/>
    </source>
</evidence>
<sequence>MSQPGGYGQPDPQQSPNYGYGQPAGQPGYGAVGGAQEHPQTQTVFILGIVGIFVPIVAFIAWYLGGQAKKEIEAGAPYAWEGTKLKTGYMLGKVFSIIYIVLIVFYIILMIILFATGLGAMSVYGS</sequence>
<keyword evidence="4" id="KW-1185">Reference proteome</keyword>
<dbReference type="EMBL" id="CP019607">
    <property type="protein sequence ID" value="AQP50611.1"/>
    <property type="molecule type" value="Genomic_DNA"/>
</dbReference>